<protein>
    <recommendedName>
        <fullName evidence="4">Ecdysteroid UDP-glucosyltransferase</fullName>
    </recommendedName>
</protein>
<proteinExistence type="predicted"/>
<dbReference type="SUPFAM" id="SSF53756">
    <property type="entry name" value="UDP-Glycosyltransferase/glycogen phosphorylase"/>
    <property type="match status" value="1"/>
</dbReference>
<dbReference type="OMA" id="SHYIMLE"/>
<accession>E2B9G3</accession>
<dbReference type="OrthoDB" id="5835829at2759"/>
<dbReference type="Proteomes" id="UP000008237">
    <property type="component" value="Unassembled WGS sequence"/>
</dbReference>
<evidence type="ECO:0000313" key="3">
    <source>
        <dbReference type="Proteomes" id="UP000008237"/>
    </source>
</evidence>
<evidence type="ECO:0008006" key="4">
    <source>
        <dbReference type="Google" id="ProtNLM"/>
    </source>
</evidence>
<dbReference type="EMBL" id="GL446512">
    <property type="protein sequence ID" value="EFN87670.1"/>
    <property type="molecule type" value="Genomic_DNA"/>
</dbReference>
<dbReference type="AlphaFoldDB" id="E2B9G3"/>
<reference evidence="2 3" key="1">
    <citation type="journal article" date="2010" name="Science">
        <title>Genomic comparison of the ants Camponotus floridanus and Harpegnathos saltator.</title>
        <authorList>
            <person name="Bonasio R."/>
            <person name="Zhang G."/>
            <person name="Ye C."/>
            <person name="Mutti N.S."/>
            <person name="Fang X."/>
            <person name="Qin N."/>
            <person name="Donahue G."/>
            <person name="Yang P."/>
            <person name="Li Q."/>
            <person name="Li C."/>
            <person name="Zhang P."/>
            <person name="Huang Z."/>
            <person name="Berger S.L."/>
            <person name="Reinberg D."/>
            <person name="Wang J."/>
            <person name="Liebig J."/>
        </authorList>
    </citation>
    <scope>NUCLEOTIDE SEQUENCE [LARGE SCALE GENOMIC DNA]</scope>
    <source>
        <strain evidence="2 3">R22 G/1</strain>
    </source>
</reference>
<sequence>MKLLSIVLVILVSYDQIAVAYRILGIFPLHGPSHWVMMQPLMKGLAQRGHQVDVVSHFPQKKLIPNYTDISLVGSIPEVRNNVSASEVSLFGKFSMKYLTQMAGNNICELLGHPTLQNLIKNPPQDPPYDLVITEVCSIDSYSKTQEATYI</sequence>
<feature type="signal peptide" evidence="1">
    <location>
        <begin position="1"/>
        <end position="20"/>
    </location>
</feature>
<evidence type="ECO:0000313" key="2">
    <source>
        <dbReference type="EMBL" id="EFN87670.1"/>
    </source>
</evidence>
<organism evidence="3">
    <name type="scientific">Harpegnathos saltator</name>
    <name type="common">Jerdon's jumping ant</name>
    <dbReference type="NCBI Taxonomy" id="610380"/>
    <lineage>
        <taxon>Eukaryota</taxon>
        <taxon>Metazoa</taxon>
        <taxon>Ecdysozoa</taxon>
        <taxon>Arthropoda</taxon>
        <taxon>Hexapoda</taxon>
        <taxon>Insecta</taxon>
        <taxon>Pterygota</taxon>
        <taxon>Neoptera</taxon>
        <taxon>Endopterygota</taxon>
        <taxon>Hymenoptera</taxon>
        <taxon>Apocrita</taxon>
        <taxon>Aculeata</taxon>
        <taxon>Formicoidea</taxon>
        <taxon>Formicidae</taxon>
        <taxon>Ponerinae</taxon>
        <taxon>Ponerini</taxon>
        <taxon>Harpegnathos</taxon>
    </lineage>
</organism>
<evidence type="ECO:0000256" key="1">
    <source>
        <dbReference type="SAM" id="SignalP"/>
    </source>
</evidence>
<name>E2B9G3_HARSA</name>
<feature type="chain" id="PRO_5003158065" description="Ecdysteroid UDP-glucosyltransferase" evidence="1">
    <location>
        <begin position="21"/>
        <end position="151"/>
    </location>
</feature>
<gene>
    <name evidence="2" type="ORF">EAI_01303</name>
</gene>
<keyword evidence="3" id="KW-1185">Reference proteome</keyword>
<keyword evidence="1" id="KW-0732">Signal</keyword>
<dbReference type="InParanoid" id="E2B9G3"/>